<dbReference type="Pfam" id="PF07986">
    <property type="entry name" value="TBCC"/>
    <property type="match status" value="1"/>
</dbReference>
<comment type="caution">
    <text evidence="4">The sequence shown here is derived from an EMBL/GenBank/DDBJ whole genome shotgun (WGS) entry which is preliminary data.</text>
</comment>
<dbReference type="InterPro" id="IPR006599">
    <property type="entry name" value="CARP_motif"/>
</dbReference>
<evidence type="ECO:0000313" key="4">
    <source>
        <dbReference type="EMBL" id="GMI32983.1"/>
    </source>
</evidence>
<sequence>MGQCDSKPAPKKKQFKKAFDPTFGKDPSLNMADYMLSNAKNETVVREDMKGQQFVLEECDSCLVALQDTVAALTCDYLTNCVVVTGPVSSSAFIRNCTNCTFVVAAAQFRTRECKNCRFFLYTSTEPIIETSEKIGIGCYDLTYFNLPSQFEGAGLSVWNNKWSEVYDFTPSAGTTNKNSGNWKALDMGAESSETGLRSRHAWLTDEQLETLRGLAGGGEAVPLSMGKAAAAGANGGKEAGECLLFVATPGVDFGELLGKYLGWSAGRKSPDSGKGWALREAALVRSRVLRVSAAQAALLFKGEAEKKRRAELAGMASGKTGVGGDTLIVEMRVGEGGGAARGELVALLGAAGGVWVGEGEAGEEAARQVFEYWKEEQ</sequence>
<accession>A0ABQ6MUY8</accession>
<dbReference type="Gene3D" id="2.160.20.70">
    <property type="match status" value="1"/>
</dbReference>
<comment type="similarity">
    <text evidence="1">Belongs to the TBCC family.</text>
</comment>
<dbReference type="PROSITE" id="PS51329">
    <property type="entry name" value="C_CAP_COFACTOR_C"/>
    <property type="match status" value="1"/>
</dbReference>
<organism evidence="4 5">
    <name type="scientific">Tetraparma gracilis</name>
    <dbReference type="NCBI Taxonomy" id="2962635"/>
    <lineage>
        <taxon>Eukaryota</taxon>
        <taxon>Sar</taxon>
        <taxon>Stramenopiles</taxon>
        <taxon>Ochrophyta</taxon>
        <taxon>Bolidophyceae</taxon>
        <taxon>Parmales</taxon>
        <taxon>Triparmaceae</taxon>
        <taxon>Tetraparma</taxon>
    </lineage>
</organism>
<feature type="domain" description="C-CAP/cofactor C-like" evidence="3">
    <location>
        <begin position="10"/>
        <end position="171"/>
    </location>
</feature>
<dbReference type="PANTHER" id="PTHR15440">
    <property type="entry name" value="XRP2 PROTEIN"/>
    <property type="match status" value="1"/>
</dbReference>
<dbReference type="InterPro" id="IPR017901">
    <property type="entry name" value="C-CAP_CF_C-like"/>
</dbReference>
<evidence type="ECO:0000256" key="2">
    <source>
        <dbReference type="ARBA" id="ARBA00022741"/>
    </source>
</evidence>
<proteinExistence type="inferred from homology"/>
<keyword evidence="2" id="KW-0547">Nucleotide-binding</keyword>
<reference evidence="4 5" key="1">
    <citation type="journal article" date="2023" name="Commun. Biol.">
        <title>Genome analysis of Parmales, the sister group of diatoms, reveals the evolutionary specialization of diatoms from phago-mixotrophs to photoautotrophs.</title>
        <authorList>
            <person name="Ban H."/>
            <person name="Sato S."/>
            <person name="Yoshikawa S."/>
            <person name="Yamada K."/>
            <person name="Nakamura Y."/>
            <person name="Ichinomiya M."/>
            <person name="Sato N."/>
            <person name="Blanc-Mathieu R."/>
            <person name="Endo H."/>
            <person name="Kuwata A."/>
            <person name="Ogata H."/>
        </authorList>
    </citation>
    <scope>NUCLEOTIDE SEQUENCE [LARGE SCALE GENOMIC DNA]</scope>
</reference>
<evidence type="ECO:0000259" key="3">
    <source>
        <dbReference type="PROSITE" id="PS51329"/>
    </source>
</evidence>
<dbReference type="PANTHER" id="PTHR15440:SF0">
    <property type="entry name" value="PROTEIN XRP2"/>
    <property type="match status" value="1"/>
</dbReference>
<evidence type="ECO:0000256" key="1">
    <source>
        <dbReference type="ARBA" id="ARBA00008848"/>
    </source>
</evidence>
<dbReference type="InterPro" id="IPR016098">
    <property type="entry name" value="CAP/MinC_C"/>
</dbReference>
<evidence type="ECO:0000313" key="5">
    <source>
        <dbReference type="Proteomes" id="UP001165060"/>
    </source>
</evidence>
<gene>
    <name evidence="4" type="ORF">TeGR_g14674</name>
</gene>
<dbReference type="InterPro" id="IPR012945">
    <property type="entry name" value="Tubulin-bd_cofactor_C_dom"/>
</dbReference>
<keyword evidence="5" id="KW-1185">Reference proteome</keyword>
<name>A0ABQ6MUY8_9STRA</name>
<dbReference type="EMBL" id="BRYB01004542">
    <property type="protein sequence ID" value="GMI32983.1"/>
    <property type="molecule type" value="Genomic_DNA"/>
</dbReference>
<protein>
    <recommendedName>
        <fullName evidence="3">C-CAP/cofactor C-like domain-containing protein</fullName>
    </recommendedName>
</protein>
<dbReference type="InterPro" id="IPR039093">
    <property type="entry name" value="XRP2"/>
</dbReference>
<dbReference type="SMART" id="SM00673">
    <property type="entry name" value="CARP"/>
    <property type="match status" value="2"/>
</dbReference>
<dbReference type="Proteomes" id="UP001165060">
    <property type="component" value="Unassembled WGS sequence"/>
</dbReference>